<dbReference type="Proteomes" id="UP001479436">
    <property type="component" value="Unassembled WGS sequence"/>
</dbReference>
<feature type="chain" id="PRO_5046738513" evidence="1">
    <location>
        <begin position="23"/>
        <end position="62"/>
    </location>
</feature>
<feature type="signal peptide" evidence="1">
    <location>
        <begin position="1"/>
        <end position="22"/>
    </location>
</feature>
<gene>
    <name evidence="2" type="ORF">K7432_004835</name>
</gene>
<evidence type="ECO:0000256" key="1">
    <source>
        <dbReference type="SAM" id="SignalP"/>
    </source>
</evidence>
<keyword evidence="3" id="KW-1185">Reference proteome</keyword>
<evidence type="ECO:0000313" key="3">
    <source>
        <dbReference type="Proteomes" id="UP001479436"/>
    </source>
</evidence>
<protein>
    <submittedName>
        <fullName evidence="2">Uncharacterized protein</fullName>
    </submittedName>
</protein>
<dbReference type="EMBL" id="JASJQH010007051">
    <property type="protein sequence ID" value="KAK9719357.1"/>
    <property type="molecule type" value="Genomic_DNA"/>
</dbReference>
<keyword evidence="1" id="KW-0732">Signal</keyword>
<evidence type="ECO:0000313" key="2">
    <source>
        <dbReference type="EMBL" id="KAK9719357.1"/>
    </source>
</evidence>
<organism evidence="2 3">
    <name type="scientific">Basidiobolus ranarum</name>
    <dbReference type="NCBI Taxonomy" id="34480"/>
    <lineage>
        <taxon>Eukaryota</taxon>
        <taxon>Fungi</taxon>
        <taxon>Fungi incertae sedis</taxon>
        <taxon>Zoopagomycota</taxon>
        <taxon>Entomophthoromycotina</taxon>
        <taxon>Basidiobolomycetes</taxon>
        <taxon>Basidiobolales</taxon>
        <taxon>Basidiobolaceae</taxon>
        <taxon>Basidiobolus</taxon>
    </lineage>
</organism>
<reference evidence="2 3" key="1">
    <citation type="submission" date="2023-04" db="EMBL/GenBank/DDBJ databases">
        <title>Genome of Basidiobolus ranarum AG-B5.</title>
        <authorList>
            <person name="Stajich J.E."/>
            <person name="Carter-House D."/>
            <person name="Gryganskyi A."/>
        </authorList>
    </citation>
    <scope>NUCLEOTIDE SEQUENCE [LARGE SCALE GENOMIC DNA]</scope>
    <source>
        <strain evidence="2 3">AG-B5</strain>
    </source>
</reference>
<comment type="caution">
    <text evidence="2">The sequence shown here is derived from an EMBL/GenBank/DDBJ whole genome shotgun (WGS) entry which is preliminary data.</text>
</comment>
<proteinExistence type="predicted"/>
<sequence>MKLSAVALLLSIFALAMLTVEANPVPEEAGISKNSDTIEARGCCQWYGCGSDGNKCCSWGIC</sequence>
<name>A0ABR2W407_9FUNG</name>
<accession>A0ABR2W407</accession>